<dbReference type="InterPro" id="IPR002363">
    <property type="entry name" value="Ribosomal_uL10_CS_bac"/>
</dbReference>
<feature type="region of interest" description="Disordered" evidence="4">
    <location>
        <begin position="173"/>
        <end position="209"/>
    </location>
</feature>
<dbReference type="GO" id="GO:0006412">
    <property type="term" value="P:translation"/>
    <property type="evidence" value="ECO:0007669"/>
    <property type="project" value="InterPro"/>
</dbReference>
<accession>A0A075FW38</accession>
<dbReference type="InterPro" id="IPR047865">
    <property type="entry name" value="Ribosomal_uL10_bac_type"/>
</dbReference>
<keyword evidence="3" id="KW-0687">Ribonucleoprotein</keyword>
<dbReference type="Gene3D" id="6.10.250.290">
    <property type="match status" value="1"/>
</dbReference>
<dbReference type="SUPFAM" id="SSF160369">
    <property type="entry name" value="Ribosomal protein L10-like"/>
    <property type="match status" value="1"/>
</dbReference>
<dbReference type="Gene3D" id="3.30.70.1730">
    <property type="match status" value="1"/>
</dbReference>
<dbReference type="PANTHER" id="PTHR11560">
    <property type="entry name" value="39S RIBOSOMAL PROTEIN L10, MITOCHONDRIAL"/>
    <property type="match status" value="1"/>
</dbReference>
<proteinExistence type="inferred from homology"/>
<dbReference type="AlphaFoldDB" id="A0A075FW38"/>
<dbReference type="InterPro" id="IPR043141">
    <property type="entry name" value="Ribosomal_uL10-like_sf"/>
</dbReference>
<evidence type="ECO:0000256" key="3">
    <source>
        <dbReference type="ARBA" id="ARBA00023274"/>
    </source>
</evidence>
<feature type="compositionally biased region" description="Basic and acidic residues" evidence="4">
    <location>
        <begin position="184"/>
        <end position="193"/>
    </location>
</feature>
<dbReference type="EMBL" id="KF900453">
    <property type="protein sequence ID" value="AIE95474.1"/>
    <property type="molecule type" value="Genomic_DNA"/>
</dbReference>
<gene>
    <name evidence="5" type="primary">RP-L10</name>
    <name evidence="5" type="synonym">rplJ</name>
</gene>
<comment type="similarity">
    <text evidence="1">Belongs to the universal ribosomal protein uL10 family.</text>
</comment>
<evidence type="ECO:0000256" key="4">
    <source>
        <dbReference type="SAM" id="MobiDB-lite"/>
    </source>
</evidence>
<dbReference type="GO" id="GO:0003735">
    <property type="term" value="F:structural constituent of ribosome"/>
    <property type="evidence" value="ECO:0007669"/>
    <property type="project" value="InterPro"/>
</dbReference>
<evidence type="ECO:0000313" key="5">
    <source>
        <dbReference type="EMBL" id="AIE95474.1"/>
    </source>
</evidence>
<dbReference type="CDD" id="cd05797">
    <property type="entry name" value="Ribosomal_L10"/>
    <property type="match status" value="1"/>
</dbReference>
<keyword evidence="2 5" id="KW-0689">Ribosomal protein</keyword>
<dbReference type="InterPro" id="IPR001790">
    <property type="entry name" value="Ribosomal_uL10"/>
</dbReference>
<dbReference type="GO" id="GO:0015934">
    <property type="term" value="C:large ribosomal subunit"/>
    <property type="evidence" value="ECO:0007669"/>
    <property type="project" value="InterPro"/>
</dbReference>
<dbReference type="PROSITE" id="PS01109">
    <property type="entry name" value="RIBOSOMAL_L10"/>
    <property type="match status" value="1"/>
</dbReference>
<organism evidence="5">
    <name type="scientific">uncultured marine group II/III euryarchaeote AD1000_66_E09</name>
    <dbReference type="NCBI Taxonomy" id="1457798"/>
    <lineage>
        <taxon>Archaea</taxon>
        <taxon>Methanobacteriati</taxon>
        <taxon>Methanobacteriota</taxon>
        <taxon>environmental samples</taxon>
    </lineage>
</organism>
<reference evidence="5" key="1">
    <citation type="journal article" date="2014" name="Genome Biol. Evol.">
        <title>Pangenome evidence for extensive interdomain horizontal transfer affecting lineage core and shell genes in uncultured planktonic thaumarchaeota and euryarchaeota.</title>
        <authorList>
            <person name="Deschamps P."/>
            <person name="Zivanovic Y."/>
            <person name="Moreira D."/>
            <person name="Rodriguez-Valera F."/>
            <person name="Lopez-Garcia P."/>
        </authorList>
    </citation>
    <scope>NUCLEOTIDE SEQUENCE</scope>
</reference>
<dbReference type="NCBIfam" id="NF000955">
    <property type="entry name" value="PRK00099.1-1"/>
    <property type="match status" value="1"/>
</dbReference>
<evidence type="ECO:0000256" key="2">
    <source>
        <dbReference type="ARBA" id="ARBA00022980"/>
    </source>
</evidence>
<name>A0A075FW38_9EURY</name>
<dbReference type="HAMAP" id="MF_00362">
    <property type="entry name" value="Ribosomal_uL10"/>
    <property type="match status" value="1"/>
</dbReference>
<sequence>MPTEAKINQVAEIEDRLRRAVITIGLDYRGLTVGQMRDLRLALRTLEPSTEMRVVKNTLTKIAAENAGKPEITNLTKEATALVLGYEEQVNPPKALTKFMNDSQLELTIHGGFMDGTLLTPNEIADLATIPSRIELMAKVAGGVINPVGNIAGSLQAIIREVAAIIEAHAKKLNEQENSSAPQDNKDNPPKENEELDDGENNNKNDGNI</sequence>
<dbReference type="InterPro" id="IPR022973">
    <property type="entry name" value="Ribosomal_uL10_bac"/>
</dbReference>
<protein>
    <submittedName>
        <fullName evidence="5">Ribosomal protein L10 (RP-L10, rplJ)</fullName>
    </submittedName>
</protein>
<dbReference type="Pfam" id="PF00466">
    <property type="entry name" value="Ribosomal_L10"/>
    <property type="match status" value="1"/>
</dbReference>
<evidence type="ECO:0000256" key="1">
    <source>
        <dbReference type="ARBA" id="ARBA00008889"/>
    </source>
</evidence>